<gene>
    <name evidence="4" type="ORF">OEZ71_09100</name>
</gene>
<dbReference type="SUPFAM" id="SSF160544">
    <property type="entry name" value="EscU C-terminal domain-like"/>
    <property type="match status" value="1"/>
</dbReference>
<dbReference type="PANTHER" id="PTHR30531:SF12">
    <property type="entry name" value="FLAGELLAR BIOSYNTHETIC PROTEIN FLHB"/>
    <property type="match status" value="1"/>
</dbReference>
<keyword evidence="4" id="KW-0969">Cilium</keyword>
<dbReference type="Pfam" id="PF01312">
    <property type="entry name" value="Bac_export_2"/>
    <property type="match status" value="1"/>
</dbReference>
<feature type="region of interest" description="Disordered" evidence="2">
    <location>
        <begin position="1"/>
        <end position="21"/>
    </location>
</feature>
<dbReference type="InterPro" id="IPR006135">
    <property type="entry name" value="T3SS_substrate_exporter"/>
</dbReference>
<name>A0ABT2ZN15_9RHOB</name>
<dbReference type="PANTHER" id="PTHR30531">
    <property type="entry name" value="FLAGELLAR BIOSYNTHETIC PROTEIN FLHB"/>
    <property type="match status" value="1"/>
</dbReference>
<feature type="transmembrane region" description="Helical" evidence="3">
    <location>
        <begin position="70"/>
        <end position="91"/>
    </location>
</feature>
<dbReference type="InterPro" id="IPR029025">
    <property type="entry name" value="T3SS_substrate_exporter_C"/>
</dbReference>
<keyword evidence="5" id="KW-1185">Reference proteome</keyword>
<dbReference type="RefSeq" id="WP_263739634.1">
    <property type="nucleotide sequence ID" value="NZ_JAOWKZ010000002.1"/>
</dbReference>
<protein>
    <submittedName>
        <fullName evidence="4">Flagellar type III secretion system protein FlhB</fullName>
    </submittedName>
</protein>
<keyword evidence="3" id="KW-0812">Transmembrane</keyword>
<accession>A0ABT2ZN15</accession>
<organism evidence="4 5">
    <name type="scientific">Albidovulum litorale</name>
    <dbReference type="NCBI Taxonomy" id="2984134"/>
    <lineage>
        <taxon>Bacteria</taxon>
        <taxon>Pseudomonadati</taxon>
        <taxon>Pseudomonadota</taxon>
        <taxon>Alphaproteobacteria</taxon>
        <taxon>Rhodobacterales</taxon>
        <taxon>Paracoccaceae</taxon>
        <taxon>Albidovulum</taxon>
    </lineage>
</organism>
<comment type="caution">
    <text evidence="4">The sequence shown here is derived from an EMBL/GenBank/DDBJ whole genome shotgun (WGS) entry which is preliminary data.</text>
</comment>
<feature type="transmembrane region" description="Helical" evidence="3">
    <location>
        <begin position="97"/>
        <end position="118"/>
    </location>
</feature>
<evidence type="ECO:0000313" key="4">
    <source>
        <dbReference type="EMBL" id="MCV2872452.1"/>
    </source>
</evidence>
<reference evidence="4 5" key="1">
    <citation type="submission" date="2022-10" db="EMBL/GenBank/DDBJ databases">
        <title>Defluviimonas sp. nov., isolated from ocean surface sediments.</title>
        <authorList>
            <person name="He W."/>
            <person name="Wang L."/>
            <person name="Zhang D.-F."/>
        </authorList>
    </citation>
    <scope>NUCLEOTIDE SEQUENCE [LARGE SCALE GENOMIC DNA]</scope>
    <source>
        <strain evidence="4 5">WL0050</strain>
    </source>
</reference>
<evidence type="ECO:0000256" key="2">
    <source>
        <dbReference type="SAM" id="MobiDB-lite"/>
    </source>
</evidence>
<evidence type="ECO:0000313" key="5">
    <source>
        <dbReference type="Proteomes" id="UP001652564"/>
    </source>
</evidence>
<dbReference type="PRINTS" id="PR00950">
    <property type="entry name" value="TYPE3IMSPROT"/>
</dbReference>
<comment type="similarity">
    <text evidence="1">Belongs to the type III secretion exporter family.</text>
</comment>
<evidence type="ECO:0000256" key="1">
    <source>
        <dbReference type="ARBA" id="ARBA00010690"/>
    </source>
</evidence>
<keyword evidence="3" id="KW-1133">Transmembrane helix</keyword>
<dbReference type="Proteomes" id="UP001652564">
    <property type="component" value="Unassembled WGS sequence"/>
</dbReference>
<keyword evidence="3" id="KW-0472">Membrane</keyword>
<dbReference type="EMBL" id="JAOWKZ010000002">
    <property type="protein sequence ID" value="MCV2872452.1"/>
    <property type="molecule type" value="Genomic_DNA"/>
</dbReference>
<sequence>MSGDDSGEKEHEATQKKLDDARARGEVVRSAELAVAAGYGGLLIAATGIGAVALRALGDSALAMLDRADALAQAMLGGGASVAGWTIVVAVTPVLPFFAGPAIAVICILFAQRAWVFAPEKLMPKLSRIDPVANARHKFGRSGLFEFAKSTVKLVLIAVLLGMFLTARLPRILMAQGIDPGLTVADLLRMIVEFLFLLFLIAATLGAIDYLWQRHEHLRTNRMSRQELMDELKQSEGDPHMRGQRRQRAEAIAMNRMLADVPKSDVVIVNPSHYAVALQWDRASGQAPVCVAKGVDEIAARIREAAAMAGIPIHSDPPTARALHATIEIGREIRPEHYAPVAAAIRFAERMRQRARERKGG</sequence>
<feature type="transmembrane region" description="Helical" evidence="3">
    <location>
        <begin position="151"/>
        <end position="170"/>
    </location>
</feature>
<proteinExistence type="inferred from homology"/>
<keyword evidence="4" id="KW-0282">Flagellum</keyword>
<feature type="transmembrane region" description="Helical" evidence="3">
    <location>
        <begin position="190"/>
        <end position="212"/>
    </location>
</feature>
<feature type="transmembrane region" description="Helical" evidence="3">
    <location>
        <begin position="36"/>
        <end position="58"/>
    </location>
</feature>
<dbReference type="Gene3D" id="6.10.250.2080">
    <property type="match status" value="1"/>
</dbReference>
<keyword evidence="4" id="KW-0966">Cell projection</keyword>
<evidence type="ECO:0000256" key="3">
    <source>
        <dbReference type="SAM" id="Phobius"/>
    </source>
</evidence>
<dbReference type="Gene3D" id="3.40.1690.10">
    <property type="entry name" value="secretion proteins EscU"/>
    <property type="match status" value="1"/>
</dbReference>